<dbReference type="OrthoDB" id="10358509at2759"/>
<reference evidence="2 3" key="1">
    <citation type="journal article" date="2016" name="Nat. Commun.">
        <title>Ectomycorrhizal ecology is imprinted in the genome of the dominant symbiotic fungus Cenococcum geophilum.</title>
        <authorList>
            <consortium name="DOE Joint Genome Institute"/>
            <person name="Peter M."/>
            <person name="Kohler A."/>
            <person name="Ohm R.A."/>
            <person name="Kuo A."/>
            <person name="Krutzmann J."/>
            <person name="Morin E."/>
            <person name="Arend M."/>
            <person name="Barry K.W."/>
            <person name="Binder M."/>
            <person name="Choi C."/>
            <person name="Clum A."/>
            <person name="Copeland A."/>
            <person name="Grisel N."/>
            <person name="Haridas S."/>
            <person name="Kipfer T."/>
            <person name="LaButti K."/>
            <person name="Lindquist E."/>
            <person name="Lipzen A."/>
            <person name="Maire R."/>
            <person name="Meier B."/>
            <person name="Mihaltcheva S."/>
            <person name="Molinier V."/>
            <person name="Murat C."/>
            <person name="Poggeler S."/>
            <person name="Quandt C.A."/>
            <person name="Sperisen C."/>
            <person name="Tritt A."/>
            <person name="Tisserant E."/>
            <person name="Crous P.W."/>
            <person name="Henrissat B."/>
            <person name="Nehls U."/>
            <person name="Egli S."/>
            <person name="Spatafora J.W."/>
            <person name="Grigoriev I.V."/>
            <person name="Martin F.M."/>
        </authorList>
    </citation>
    <scope>NUCLEOTIDE SEQUENCE [LARGE SCALE GENOMIC DNA]</scope>
    <source>
        <strain evidence="2 3">CBS 207.34</strain>
    </source>
</reference>
<name>A0A8E2JQM5_9PEZI</name>
<keyword evidence="3" id="KW-1185">Reference proteome</keyword>
<accession>A0A8E2JQM5</accession>
<protein>
    <submittedName>
        <fullName evidence="2">Uncharacterized protein</fullName>
    </submittedName>
</protein>
<evidence type="ECO:0000313" key="3">
    <source>
        <dbReference type="Proteomes" id="UP000250140"/>
    </source>
</evidence>
<dbReference type="AlphaFoldDB" id="A0A8E2JQM5"/>
<proteinExistence type="predicted"/>
<evidence type="ECO:0000313" key="2">
    <source>
        <dbReference type="EMBL" id="OCL05928.1"/>
    </source>
</evidence>
<gene>
    <name evidence="2" type="ORF">AOQ84DRAFT_379106</name>
</gene>
<evidence type="ECO:0000256" key="1">
    <source>
        <dbReference type="SAM" id="MobiDB-lite"/>
    </source>
</evidence>
<organism evidence="2 3">
    <name type="scientific">Glonium stellatum</name>
    <dbReference type="NCBI Taxonomy" id="574774"/>
    <lineage>
        <taxon>Eukaryota</taxon>
        <taxon>Fungi</taxon>
        <taxon>Dikarya</taxon>
        <taxon>Ascomycota</taxon>
        <taxon>Pezizomycotina</taxon>
        <taxon>Dothideomycetes</taxon>
        <taxon>Pleosporomycetidae</taxon>
        <taxon>Gloniales</taxon>
        <taxon>Gloniaceae</taxon>
        <taxon>Glonium</taxon>
    </lineage>
</organism>
<sequence>MNSKFKQSMEIKTLKHPKPRTPSPHSTHKQFLAPEPVDEATISRPTPKPWRKFNSPIFINHSCPASICEGLLALSEKHPQCLDFTYAAQHVPLGPVIFVALPRFYTNEQNAVGFFVPVNVIDGDEGSGEDDGYKEMFFTACSDADLETPAMREQLRSPISGTEGRGEAIMYQKGETEFRAAWTVAAEVWKERVDEHLFMRGK</sequence>
<dbReference type="Proteomes" id="UP000250140">
    <property type="component" value="Unassembled WGS sequence"/>
</dbReference>
<feature type="region of interest" description="Disordered" evidence="1">
    <location>
        <begin position="1"/>
        <end position="30"/>
    </location>
</feature>
<dbReference type="EMBL" id="KV750173">
    <property type="protein sequence ID" value="OCL05928.1"/>
    <property type="molecule type" value="Genomic_DNA"/>
</dbReference>